<name>A0A0F9URY8_9ZZZZ</name>
<dbReference type="EMBL" id="LAZR01000845">
    <property type="protein sequence ID" value="KKN56398.1"/>
    <property type="molecule type" value="Genomic_DNA"/>
</dbReference>
<dbReference type="AlphaFoldDB" id="A0A0F9URY8"/>
<protein>
    <recommendedName>
        <fullName evidence="2">DUF3630 domain-containing protein</fullName>
    </recommendedName>
</protein>
<dbReference type="Pfam" id="PF12305">
    <property type="entry name" value="DUF3630"/>
    <property type="match status" value="1"/>
</dbReference>
<proteinExistence type="predicted"/>
<comment type="caution">
    <text evidence="1">The sequence shown here is derived from an EMBL/GenBank/DDBJ whole genome shotgun (WGS) entry which is preliminary data.</text>
</comment>
<sequence length="94" mass="11118">MTQIEYDHAHKYILITPVEPPNDEDFELWSTLFLHSDDVTLNEYSAGADRHQVRFTYHQQTFNLNYEHYSQSIWINAEGREAEHLLAALAFYLS</sequence>
<dbReference type="InterPro" id="IPR022080">
    <property type="entry name" value="DUF3630"/>
</dbReference>
<evidence type="ECO:0000313" key="1">
    <source>
        <dbReference type="EMBL" id="KKN56398.1"/>
    </source>
</evidence>
<reference evidence="1" key="1">
    <citation type="journal article" date="2015" name="Nature">
        <title>Complex archaea that bridge the gap between prokaryotes and eukaryotes.</title>
        <authorList>
            <person name="Spang A."/>
            <person name="Saw J.H."/>
            <person name="Jorgensen S.L."/>
            <person name="Zaremba-Niedzwiedzka K."/>
            <person name="Martijn J."/>
            <person name="Lind A.E."/>
            <person name="van Eijk R."/>
            <person name="Schleper C."/>
            <person name="Guy L."/>
            <person name="Ettema T.J."/>
        </authorList>
    </citation>
    <scope>NUCLEOTIDE SEQUENCE</scope>
</reference>
<gene>
    <name evidence="1" type="ORF">LCGC14_0572520</name>
</gene>
<organism evidence="1">
    <name type="scientific">marine sediment metagenome</name>
    <dbReference type="NCBI Taxonomy" id="412755"/>
    <lineage>
        <taxon>unclassified sequences</taxon>
        <taxon>metagenomes</taxon>
        <taxon>ecological metagenomes</taxon>
    </lineage>
</organism>
<accession>A0A0F9URY8</accession>
<evidence type="ECO:0008006" key="2">
    <source>
        <dbReference type="Google" id="ProtNLM"/>
    </source>
</evidence>